<feature type="chain" id="PRO_5006918417" description="Phosphonate metabolism protein" evidence="1">
    <location>
        <begin position="24"/>
        <end position="250"/>
    </location>
</feature>
<evidence type="ECO:0000313" key="3">
    <source>
        <dbReference type="Proteomes" id="UP000054877"/>
    </source>
</evidence>
<dbReference type="RefSeq" id="WP_058482603.1">
    <property type="nucleotide sequence ID" value="NZ_CAAAII010000002.1"/>
</dbReference>
<reference evidence="2 3" key="1">
    <citation type="submission" date="2015-11" db="EMBL/GenBank/DDBJ databases">
        <title>Genomic analysis of 38 Legionella species identifies large and diverse effector repertoires.</title>
        <authorList>
            <person name="Burstein D."/>
            <person name="Amaro F."/>
            <person name="Zusman T."/>
            <person name="Lifshitz Z."/>
            <person name="Cohen O."/>
            <person name="Gilbert J.A."/>
            <person name="Pupko T."/>
            <person name="Shuman H.A."/>
            <person name="Segal G."/>
        </authorList>
    </citation>
    <scope>NUCLEOTIDE SEQUENCE [LARGE SCALE GENOMIC DNA]</scope>
    <source>
        <strain evidence="2 3">Mt.St.Helens-9</strain>
    </source>
</reference>
<dbReference type="EMBL" id="LNYX01000007">
    <property type="protein sequence ID" value="KTD65335.1"/>
    <property type="molecule type" value="Genomic_DNA"/>
</dbReference>
<evidence type="ECO:0008006" key="4">
    <source>
        <dbReference type="Google" id="ProtNLM"/>
    </source>
</evidence>
<keyword evidence="3" id="KW-1185">Reference proteome</keyword>
<keyword evidence="1" id="KW-0732">Signal</keyword>
<dbReference type="PATRIC" id="fig|452.5.peg.714"/>
<gene>
    <name evidence="2" type="ORF">Lspi_0652</name>
</gene>
<sequence>MIPNCLKAVVVLSLLLITRQALAGQSINVYLIAEQPAIYQTIADFNRFLKNEGLLDNYQITPFLKSRPIHVTLYLTEYRDDKLARIIRQVEILSRRWSPIDITATEFFVTAGNYVMLDITLPKQPDGSNNKLRQLSDDSVFRLHPLRDFNARIPDWAQAIPAKREAFERYGSPNVFFEFAPHISIMAKTFQDTATAEAFQKKTDALINKYRHASPHQPVTFTAAAIGVGYTDDFGQVTREIARFRLSKSP</sequence>
<organism evidence="2 3">
    <name type="scientific">Legionella spiritensis</name>
    <dbReference type="NCBI Taxonomy" id="452"/>
    <lineage>
        <taxon>Bacteria</taxon>
        <taxon>Pseudomonadati</taxon>
        <taxon>Pseudomonadota</taxon>
        <taxon>Gammaproteobacteria</taxon>
        <taxon>Legionellales</taxon>
        <taxon>Legionellaceae</taxon>
        <taxon>Legionella</taxon>
    </lineage>
</organism>
<dbReference type="Proteomes" id="UP000054877">
    <property type="component" value="Unassembled WGS sequence"/>
</dbReference>
<protein>
    <recommendedName>
        <fullName evidence="4">Phosphonate metabolism protein</fullName>
    </recommendedName>
</protein>
<comment type="caution">
    <text evidence="2">The sequence shown here is derived from an EMBL/GenBank/DDBJ whole genome shotgun (WGS) entry which is preliminary data.</text>
</comment>
<accession>A0A0W0Z897</accession>
<name>A0A0W0Z897_LEGSP</name>
<evidence type="ECO:0000313" key="2">
    <source>
        <dbReference type="EMBL" id="KTD65335.1"/>
    </source>
</evidence>
<proteinExistence type="predicted"/>
<feature type="signal peptide" evidence="1">
    <location>
        <begin position="1"/>
        <end position="23"/>
    </location>
</feature>
<dbReference type="Gene3D" id="3.90.1140.10">
    <property type="entry name" value="Cyclic phosphodiesterase"/>
    <property type="match status" value="1"/>
</dbReference>
<dbReference type="AlphaFoldDB" id="A0A0W0Z897"/>
<dbReference type="STRING" id="452.Lspi_0652"/>
<evidence type="ECO:0000256" key="1">
    <source>
        <dbReference type="SAM" id="SignalP"/>
    </source>
</evidence>
<dbReference type="OrthoDB" id="79662at2"/>